<dbReference type="RefSeq" id="WP_187760947.1">
    <property type="nucleotide sequence ID" value="NZ_CP061038.1"/>
</dbReference>
<dbReference type="KEGG" id="spap:H3Z74_17990"/>
<dbReference type="InterPro" id="IPR021440">
    <property type="entry name" value="DUF3089"/>
</dbReference>
<evidence type="ECO:0000313" key="1">
    <source>
        <dbReference type="EMBL" id="QNQ08619.1"/>
    </source>
</evidence>
<protein>
    <submittedName>
        <fullName evidence="1">DUF3089 domain-containing protein</fullName>
    </submittedName>
</protein>
<organism evidence="1 2">
    <name type="scientific">Sphingomonas alpina</name>
    <dbReference type="NCBI Taxonomy" id="653931"/>
    <lineage>
        <taxon>Bacteria</taxon>
        <taxon>Pseudomonadati</taxon>
        <taxon>Pseudomonadota</taxon>
        <taxon>Alphaproteobacteria</taxon>
        <taxon>Sphingomonadales</taxon>
        <taxon>Sphingomonadaceae</taxon>
        <taxon>Sphingomonas</taxon>
    </lineage>
</organism>
<dbReference type="SUPFAM" id="SSF53474">
    <property type="entry name" value="alpha/beta-Hydrolases"/>
    <property type="match status" value="1"/>
</dbReference>
<keyword evidence="2" id="KW-1185">Reference proteome</keyword>
<dbReference type="Gene3D" id="3.40.50.1820">
    <property type="entry name" value="alpha/beta hydrolase"/>
    <property type="match status" value="1"/>
</dbReference>
<name>A0A7H0LG16_9SPHN</name>
<dbReference type="AlphaFoldDB" id="A0A7H0LG16"/>
<gene>
    <name evidence="1" type="ORF">H3Z74_17990</name>
</gene>
<dbReference type="EMBL" id="CP061038">
    <property type="protein sequence ID" value="QNQ08619.1"/>
    <property type="molecule type" value="Genomic_DNA"/>
</dbReference>
<accession>A0A7H0LG16</accession>
<proteinExistence type="predicted"/>
<dbReference type="Proteomes" id="UP000516148">
    <property type="component" value="Chromosome"/>
</dbReference>
<reference evidence="1 2" key="1">
    <citation type="submission" date="2020-09" db="EMBL/GenBank/DDBJ databases">
        <title>Sphingomonas sp., a new species isolated from pork steak.</title>
        <authorList>
            <person name="Heidler von Heilborn D."/>
        </authorList>
    </citation>
    <scope>NUCLEOTIDE SEQUENCE [LARGE SCALE GENOMIC DNA]</scope>
    <source>
        <strain evidence="2">S8-3T</strain>
    </source>
</reference>
<sequence>MPATTSSVDCFYVYPTASVNLIPGNPDPYNTDTSAIDAAAAAQAASFSSECRVFAPQYRQATIGAYVLPEFVRQMYIQVAASDVLAAFDYYLANYNQGRKIVLIGHSQGSELLIKVIQSRFDPSPELRAKLLLGILAGIPVNVPVGQKLGGTFNNVPVCTLPGETGCFIAFGSYVEGSNPGTDTRIPTPAGQERVCVNPATLDNPSLSPDARRNGRALLQGTLLMPAANSSGFVRSDAQTASFTRLSSAYSGACVTATDPRMRFFAIREEMAATDPRHGIVKLTPNLLDQIGQILIGDVGLHVLDMQFPMQDMVSLVAARRP</sequence>
<dbReference type="InterPro" id="IPR029058">
    <property type="entry name" value="AB_hydrolase_fold"/>
</dbReference>
<evidence type="ECO:0000313" key="2">
    <source>
        <dbReference type="Proteomes" id="UP000516148"/>
    </source>
</evidence>
<dbReference type="Pfam" id="PF11288">
    <property type="entry name" value="DUF3089"/>
    <property type="match status" value="1"/>
</dbReference>